<evidence type="ECO:0000256" key="1">
    <source>
        <dbReference type="ARBA" id="ARBA00012528"/>
    </source>
</evidence>
<dbReference type="EMBL" id="JACSQK010000002">
    <property type="protein sequence ID" value="MBD7959794.1"/>
    <property type="molecule type" value="Genomic_DNA"/>
</dbReference>
<sequence length="480" mass="52752">MQTTNFSISSNEPPLWHGQLALAACIFAACLAGIFSRPVGFLASFWPANAIMLGLLLRHPAWARSASTWALALLTYISADLLTGASVFVAVILNIANVAGVWVGWLFLHRQSSEVLHFQRQRSVLVVFTGCLLASLSCMAVGAWPGSIAFNLPLWRSFFLWFSSEFYNYILLIPVFLASPKGWLWQWKCSITQRSLANVLPLLALLVSEAMSLLIGGPGAIAFIMPAMVWCAIAYGVFPTTVLSLLVCSWKAASLFLASDAFGFAPSNLMESTSYRTGLALLSLAPLAVACAYSLRTQALRKLNHAVNHDFLTGVLARRALMERGQKLLTRLEEEGQQVAMLMVDIDHFKAVNDRYSHSQGDVVLQEFAVLARDALRPEDLIGRMGGEEFAIMLPRTTHDQALLVGQRLCERLREHVFPLPNQDQMRITLSVGMHSVSCIGPQDSMEHLLSKADEALYVAKNSGRDQVRQYGPALAPSAI</sequence>
<protein>
    <recommendedName>
        <fullName evidence="1">diguanylate cyclase</fullName>
        <ecNumber evidence="1">2.7.7.65</ecNumber>
    </recommendedName>
</protein>
<feature type="transmembrane region" description="Helical" evidence="3">
    <location>
        <begin position="196"/>
        <end position="215"/>
    </location>
</feature>
<dbReference type="InterPro" id="IPR043128">
    <property type="entry name" value="Rev_trsase/Diguanyl_cyclase"/>
</dbReference>
<dbReference type="SMART" id="SM00267">
    <property type="entry name" value="GGDEF"/>
    <property type="match status" value="1"/>
</dbReference>
<evidence type="ECO:0000313" key="5">
    <source>
        <dbReference type="EMBL" id="MBD7959794.1"/>
    </source>
</evidence>
<comment type="caution">
    <text evidence="5">The sequence shown here is derived from an EMBL/GenBank/DDBJ whole genome shotgun (WGS) entry which is preliminary data.</text>
</comment>
<evidence type="ECO:0000256" key="2">
    <source>
        <dbReference type="ARBA" id="ARBA00034247"/>
    </source>
</evidence>
<feature type="domain" description="GGDEF" evidence="4">
    <location>
        <begin position="337"/>
        <end position="473"/>
    </location>
</feature>
<proteinExistence type="predicted"/>
<dbReference type="Pfam" id="PF00990">
    <property type="entry name" value="GGDEF"/>
    <property type="match status" value="1"/>
</dbReference>
<dbReference type="InterPro" id="IPR000160">
    <property type="entry name" value="GGDEF_dom"/>
</dbReference>
<dbReference type="CDD" id="cd01949">
    <property type="entry name" value="GGDEF"/>
    <property type="match status" value="1"/>
</dbReference>
<dbReference type="InterPro" id="IPR050469">
    <property type="entry name" value="Diguanylate_Cyclase"/>
</dbReference>
<evidence type="ECO:0000259" key="4">
    <source>
        <dbReference type="PROSITE" id="PS50887"/>
    </source>
</evidence>
<dbReference type="Gene3D" id="3.30.70.270">
    <property type="match status" value="1"/>
</dbReference>
<comment type="catalytic activity">
    <reaction evidence="2">
        <text>2 GTP = 3',3'-c-di-GMP + 2 diphosphate</text>
        <dbReference type="Rhea" id="RHEA:24898"/>
        <dbReference type="ChEBI" id="CHEBI:33019"/>
        <dbReference type="ChEBI" id="CHEBI:37565"/>
        <dbReference type="ChEBI" id="CHEBI:58805"/>
        <dbReference type="EC" id="2.7.7.65"/>
    </reaction>
</comment>
<keyword evidence="6" id="KW-1185">Reference proteome</keyword>
<feature type="transmembrane region" description="Helical" evidence="3">
    <location>
        <begin position="85"/>
        <end position="108"/>
    </location>
</feature>
<dbReference type="EC" id="2.7.7.65" evidence="1"/>
<dbReference type="RefSeq" id="WP_191722190.1">
    <property type="nucleotide sequence ID" value="NZ_JACSQK010000002.1"/>
</dbReference>
<evidence type="ECO:0000313" key="6">
    <source>
        <dbReference type="Proteomes" id="UP000634919"/>
    </source>
</evidence>
<dbReference type="PANTHER" id="PTHR45138">
    <property type="entry name" value="REGULATORY COMPONENTS OF SENSORY TRANSDUCTION SYSTEM"/>
    <property type="match status" value="1"/>
</dbReference>
<dbReference type="PROSITE" id="PS50887">
    <property type="entry name" value="GGDEF"/>
    <property type="match status" value="1"/>
</dbReference>
<feature type="transmembrane region" description="Helical" evidence="3">
    <location>
        <begin position="166"/>
        <end position="184"/>
    </location>
</feature>
<gene>
    <name evidence="5" type="ORF">H9646_04825</name>
</gene>
<keyword evidence="3" id="KW-0812">Transmembrane</keyword>
<feature type="transmembrane region" description="Helical" evidence="3">
    <location>
        <begin position="124"/>
        <end position="146"/>
    </location>
</feature>
<organism evidence="5 6">
    <name type="scientific">Comamonas avium</name>
    <dbReference type="NCBI Taxonomy" id="2762231"/>
    <lineage>
        <taxon>Bacteria</taxon>
        <taxon>Pseudomonadati</taxon>
        <taxon>Pseudomonadota</taxon>
        <taxon>Betaproteobacteria</taxon>
        <taxon>Burkholderiales</taxon>
        <taxon>Comamonadaceae</taxon>
        <taxon>Comamonas</taxon>
    </lineage>
</organism>
<keyword evidence="3" id="KW-0472">Membrane</keyword>
<keyword evidence="3" id="KW-1133">Transmembrane helix</keyword>
<feature type="transmembrane region" description="Helical" evidence="3">
    <location>
        <begin position="221"/>
        <end position="238"/>
    </location>
</feature>
<name>A0ABR8S8S0_9BURK</name>
<dbReference type="InterPro" id="IPR029787">
    <property type="entry name" value="Nucleotide_cyclase"/>
</dbReference>
<evidence type="ECO:0000256" key="3">
    <source>
        <dbReference type="SAM" id="Phobius"/>
    </source>
</evidence>
<dbReference type="SUPFAM" id="SSF55073">
    <property type="entry name" value="Nucleotide cyclase"/>
    <property type="match status" value="1"/>
</dbReference>
<dbReference type="Proteomes" id="UP000634919">
    <property type="component" value="Unassembled WGS sequence"/>
</dbReference>
<reference evidence="5 6" key="1">
    <citation type="submission" date="2020-08" db="EMBL/GenBank/DDBJ databases">
        <title>A Genomic Blueprint of the Chicken Gut Microbiome.</title>
        <authorList>
            <person name="Gilroy R."/>
            <person name="Ravi A."/>
            <person name="Getino M."/>
            <person name="Pursley I."/>
            <person name="Horton D.L."/>
            <person name="Alikhan N.-F."/>
            <person name="Baker D."/>
            <person name="Gharbi K."/>
            <person name="Hall N."/>
            <person name="Watson M."/>
            <person name="Adriaenssens E.M."/>
            <person name="Foster-Nyarko E."/>
            <person name="Jarju S."/>
            <person name="Secka A."/>
            <person name="Antonio M."/>
            <person name="Oren A."/>
            <person name="Chaudhuri R."/>
            <person name="La Ragione R.M."/>
            <person name="Hildebrand F."/>
            <person name="Pallen M.J."/>
        </authorList>
    </citation>
    <scope>NUCLEOTIDE SEQUENCE [LARGE SCALE GENOMIC DNA]</scope>
    <source>
        <strain evidence="5 6">Sa2CVA6</strain>
    </source>
</reference>
<feature type="transmembrane region" description="Helical" evidence="3">
    <location>
        <begin position="20"/>
        <end position="40"/>
    </location>
</feature>
<dbReference type="NCBIfam" id="TIGR00254">
    <property type="entry name" value="GGDEF"/>
    <property type="match status" value="1"/>
</dbReference>
<dbReference type="PANTHER" id="PTHR45138:SF9">
    <property type="entry name" value="DIGUANYLATE CYCLASE DGCM-RELATED"/>
    <property type="match status" value="1"/>
</dbReference>
<accession>A0ABR8S8S0</accession>